<dbReference type="SUPFAM" id="SSF53335">
    <property type="entry name" value="S-adenosyl-L-methionine-dependent methyltransferases"/>
    <property type="match status" value="1"/>
</dbReference>
<feature type="binding site" evidence="4">
    <location>
        <position position="250"/>
    </location>
    <ligand>
        <name>S-adenosyl-L-methionine</name>
        <dbReference type="ChEBI" id="CHEBI:59789"/>
    </ligand>
</feature>
<evidence type="ECO:0000256" key="2">
    <source>
        <dbReference type="ARBA" id="ARBA00022679"/>
    </source>
</evidence>
<dbReference type="PANTHER" id="PTHR11061">
    <property type="entry name" value="RNA M5U METHYLTRANSFERASE"/>
    <property type="match status" value="1"/>
</dbReference>
<evidence type="ECO:0000259" key="6">
    <source>
        <dbReference type="Pfam" id="PF13847"/>
    </source>
</evidence>
<dbReference type="InterPro" id="IPR010280">
    <property type="entry name" value="U5_MeTrfase_fam"/>
</dbReference>
<dbReference type="PANTHER" id="PTHR11061:SF30">
    <property type="entry name" value="TRNA (URACIL(54)-C(5))-METHYLTRANSFERASE"/>
    <property type="match status" value="1"/>
</dbReference>
<dbReference type="InterPro" id="IPR030391">
    <property type="entry name" value="MeTrfase_TrmA_CS"/>
</dbReference>
<comment type="similarity">
    <text evidence="4">Belongs to the class I-like SAM-binding methyltransferase superfamily. RNA M5U methyltransferase family.</text>
</comment>
<evidence type="ECO:0000256" key="1">
    <source>
        <dbReference type="ARBA" id="ARBA00022603"/>
    </source>
</evidence>
<proteinExistence type="inferred from homology"/>
<evidence type="ECO:0000313" key="7">
    <source>
        <dbReference type="EMBL" id="GGO84206.1"/>
    </source>
</evidence>
<feature type="binding site" evidence="4">
    <location>
        <position position="221"/>
    </location>
    <ligand>
        <name>S-adenosyl-L-methionine</name>
        <dbReference type="ChEBI" id="CHEBI:59789"/>
    </ligand>
</feature>
<dbReference type="EMBL" id="BMNI01000001">
    <property type="protein sequence ID" value="GGO84206.1"/>
    <property type="molecule type" value="Genomic_DNA"/>
</dbReference>
<dbReference type="PROSITE" id="PS51687">
    <property type="entry name" value="SAM_MT_RNA_M5U"/>
    <property type="match status" value="1"/>
</dbReference>
<dbReference type="InterPro" id="IPR029063">
    <property type="entry name" value="SAM-dependent_MTases_sf"/>
</dbReference>
<feature type="active site" description="Nucleophile" evidence="4">
    <location>
        <position position="343"/>
    </location>
</feature>
<reference evidence="8" key="1">
    <citation type="journal article" date="2019" name="Int. J. Syst. Evol. Microbiol.">
        <title>The Global Catalogue of Microorganisms (GCM) 10K type strain sequencing project: providing services to taxonomists for standard genome sequencing and annotation.</title>
        <authorList>
            <consortium name="The Broad Institute Genomics Platform"/>
            <consortium name="The Broad Institute Genome Sequencing Center for Infectious Disease"/>
            <person name="Wu L."/>
            <person name="Ma J."/>
        </authorList>
    </citation>
    <scope>NUCLEOTIDE SEQUENCE [LARGE SCALE GENOMIC DNA]</scope>
    <source>
        <strain evidence="8">CGMCC 4.7371</strain>
    </source>
</reference>
<dbReference type="PROSITE" id="PS01230">
    <property type="entry name" value="TRMA_1"/>
    <property type="match status" value="1"/>
</dbReference>
<comment type="caution">
    <text evidence="7">The sequence shown here is derived from an EMBL/GenBank/DDBJ whole genome shotgun (WGS) entry which is preliminary data.</text>
</comment>
<evidence type="ECO:0000256" key="4">
    <source>
        <dbReference type="PROSITE-ProRule" id="PRU01024"/>
    </source>
</evidence>
<evidence type="ECO:0000313" key="8">
    <source>
        <dbReference type="Proteomes" id="UP000655410"/>
    </source>
</evidence>
<feature type="binding site" evidence="4">
    <location>
        <position position="273"/>
    </location>
    <ligand>
        <name>S-adenosyl-L-methionine</name>
        <dbReference type="ChEBI" id="CHEBI:59789"/>
    </ligand>
</feature>
<dbReference type="Proteomes" id="UP000655410">
    <property type="component" value="Unassembled WGS sequence"/>
</dbReference>
<dbReference type="NCBIfam" id="NF002909">
    <property type="entry name" value="PRK03522.2-1"/>
    <property type="match status" value="1"/>
</dbReference>
<name>A0ABQ2N631_9ACTN</name>
<organism evidence="7 8">
    <name type="scientific">Nocardioides phosphati</name>
    <dbReference type="NCBI Taxonomy" id="1867775"/>
    <lineage>
        <taxon>Bacteria</taxon>
        <taxon>Bacillati</taxon>
        <taxon>Actinomycetota</taxon>
        <taxon>Actinomycetes</taxon>
        <taxon>Propionibacteriales</taxon>
        <taxon>Nocardioidaceae</taxon>
        <taxon>Nocardioides</taxon>
    </lineage>
</organism>
<evidence type="ECO:0000256" key="5">
    <source>
        <dbReference type="PROSITE-ProRule" id="PRU10015"/>
    </source>
</evidence>
<dbReference type="InterPro" id="IPR025714">
    <property type="entry name" value="Methyltranfer_dom"/>
</dbReference>
<evidence type="ECO:0000256" key="3">
    <source>
        <dbReference type="ARBA" id="ARBA00022691"/>
    </source>
</evidence>
<accession>A0ABQ2N631</accession>
<dbReference type="Gene3D" id="3.40.50.150">
    <property type="entry name" value="Vaccinia Virus protein VP39"/>
    <property type="match status" value="1"/>
</dbReference>
<keyword evidence="8" id="KW-1185">Reference proteome</keyword>
<keyword evidence="2 4" id="KW-0808">Transferase</keyword>
<sequence length="384" mass="40482">MTLTCHHFDAGRCGSCALLRTPYADQLAAKQADVERLLLDVAPGVEWLPPVASAEAGFRNKAKMVVTGTSAAPTLGILAPPGSAAAQAGEVGIDLRDCALHTPGLVAAMDTIAAFVDRAGLAPYDLGTRRGELKHVIATESPDGELMVRFVLRSQEPVARIRKHLPWLLESLPAATVVSVNLQPEHKAVLEGEREIVLVGETLTMRINGLPLHLRPQGFFQTNTAMAAALYAQAAAWIDEAAPARVLDLYCGVGGFALHAARVGSSPAVTGVEISADAVAAARRTAGELGLDDARFLTGDATAMADLLPEADLVVVNPPRRGIGDLAALLDGSTVRDVVYSSCNAVSLARDLAAMPSLRPVRARLLDMFPHTGHYEVVVHLTRA</sequence>
<keyword evidence="3 4" id="KW-0949">S-adenosyl-L-methionine</keyword>
<dbReference type="InterPro" id="IPR030390">
    <property type="entry name" value="MeTrfase_TrmA_AS"/>
</dbReference>
<dbReference type="RefSeq" id="WP_229662515.1">
    <property type="nucleotide sequence ID" value="NZ_BMNI01000001.1"/>
</dbReference>
<dbReference type="Gene3D" id="2.40.50.1070">
    <property type="match status" value="1"/>
</dbReference>
<dbReference type="PROSITE" id="PS01231">
    <property type="entry name" value="TRMA_2"/>
    <property type="match status" value="1"/>
</dbReference>
<feature type="binding site" evidence="4">
    <location>
        <position position="317"/>
    </location>
    <ligand>
        <name>S-adenosyl-L-methionine</name>
        <dbReference type="ChEBI" id="CHEBI:59789"/>
    </ligand>
</feature>
<feature type="domain" description="Methyltransferase" evidence="6">
    <location>
        <begin position="245"/>
        <end position="317"/>
    </location>
</feature>
<gene>
    <name evidence="7" type="primary">rumB</name>
    <name evidence="7" type="ORF">GCM10011584_01210</name>
</gene>
<dbReference type="Pfam" id="PF13847">
    <property type="entry name" value="Methyltransf_31"/>
    <property type="match status" value="1"/>
</dbReference>
<feature type="active site" evidence="5">
    <location>
        <position position="343"/>
    </location>
</feature>
<keyword evidence="1 4" id="KW-0489">Methyltransferase</keyword>
<protein>
    <submittedName>
        <fullName evidence="7">23S rRNA (Uracil(747)-C(5))-methyltransferase</fullName>
    </submittedName>
</protein>
<dbReference type="CDD" id="cd02440">
    <property type="entry name" value="AdoMet_MTases"/>
    <property type="match status" value="1"/>
</dbReference>